<comment type="caution">
    <text evidence="12">The sequence shown here is derived from an EMBL/GenBank/DDBJ whole genome shotgun (WGS) entry which is preliminary data.</text>
</comment>
<evidence type="ECO:0000256" key="10">
    <source>
        <dbReference type="ARBA" id="ARBA00023146"/>
    </source>
</evidence>
<reference evidence="12 13" key="1">
    <citation type="submission" date="2013-12" db="EMBL/GenBank/DDBJ databases">
        <title>NBRP : Genome information of microbial organism related human and environment.</title>
        <authorList>
            <person name="Hattori M."/>
            <person name="Oshima K."/>
            <person name="Inaba H."/>
            <person name="Suda W."/>
            <person name="Sakamoto M."/>
            <person name="Iino T."/>
            <person name="Kitahara M."/>
            <person name="Oshida Y."/>
            <person name="Iida T."/>
            <person name="Kudo T."/>
            <person name="Itoh T."/>
            <person name="Ahmed I."/>
            <person name="Ohkuma M."/>
        </authorList>
    </citation>
    <scope>NUCLEOTIDE SEQUENCE [LARGE SCALE GENOMIC DNA]</scope>
    <source>
        <strain evidence="12 13">JCM 21738</strain>
    </source>
</reference>
<dbReference type="GO" id="GO:0000049">
    <property type="term" value="F:tRNA binding"/>
    <property type="evidence" value="ECO:0007669"/>
    <property type="project" value="UniProtKB-KW"/>
</dbReference>
<dbReference type="Proteomes" id="UP000018949">
    <property type="component" value="Unassembled WGS sequence"/>
</dbReference>
<dbReference type="PANTHER" id="PTHR11777">
    <property type="entry name" value="ALANYL-TRNA SYNTHETASE"/>
    <property type="match status" value="1"/>
</dbReference>
<keyword evidence="10 12" id="KW-0030">Aminoacyl-tRNA synthetase</keyword>
<dbReference type="GO" id="GO:0002161">
    <property type="term" value="F:aminoacyl-tRNA deacylase activity"/>
    <property type="evidence" value="ECO:0007669"/>
    <property type="project" value="TreeGrafter"/>
</dbReference>
<proteinExistence type="inferred from homology"/>
<dbReference type="GO" id="GO:0140096">
    <property type="term" value="F:catalytic activity, acting on a protein"/>
    <property type="evidence" value="ECO:0007669"/>
    <property type="project" value="UniProtKB-ARBA"/>
</dbReference>
<keyword evidence="4" id="KW-0820">tRNA-binding</keyword>
<evidence type="ECO:0000256" key="9">
    <source>
        <dbReference type="ARBA" id="ARBA00022917"/>
    </source>
</evidence>
<evidence type="ECO:0000256" key="6">
    <source>
        <dbReference type="ARBA" id="ARBA00022741"/>
    </source>
</evidence>
<dbReference type="Pfam" id="PF01411">
    <property type="entry name" value="tRNA-synt_2c"/>
    <property type="match status" value="1"/>
</dbReference>
<keyword evidence="8" id="KW-0694">RNA-binding</keyword>
<dbReference type="RefSeq" id="WP_256360210.1">
    <property type="nucleotide sequence ID" value="NZ_BAUW01000079.1"/>
</dbReference>
<dbReference type="EC" id="6.1.1.7" evidence="2"/>
<keyword evidence="6" id="KW-0547">Nucleotide-binding</keyword>
<keyword evidence="7" id="KW-0067">ATP-binding</keyword>
<dbReference type="EMBL" id="BAUW01000079">
    <property type="protein sequence ID" value="GAE47473.1"/>
    <property type="molecule type" value="Genomic_DNA"/>
</dbReference>
<feature type="domain" description="Alanyl-transfer RNA synthetases family profile" evidence="11">
    <location>
        <begin position="4"/>
        <end position="198"/>
    </location>
</feature>
<evidence type="ECO:0000256" key="8">
    <source>
        <dbReference type="ARBA" id="ARBA00022884"/>
    </source>
</evidence>
<sequence length="198" mass="22888">MKKLTGAEIRRMYLDYFKEKGHAIEPSASLVPHDDPSLLWINSGVATLKKYFDGRVVPENPRITNAQKSIRTNDIENVGKTARHHTFFEMLGNFSIGDYFKVEAIEFAWEFLTDEKWIGFDPEKLSVTIHPEDDEAFNIWREKVGVPEERIIRLEGNFWDIGEGPSGPNTEIFYDRGPEYGNDPEDRELYLGEKMTVI</sequence>
<dbReference type="CDD" id="cd00673">
    <property type="entry name" value="AlaRS_core"/>
    <property type="match status" value="1"/>
</dbReference>
<evidence type="ECO:0000256" key="3">
    <source>
        <dbReference type="ARBA" id="ARBA00022490"/>
    </source>
</evidence>
<dbReference type="SUPFAM" id="SSF55681">
    <property type="entry name" value="Class II aaRS and biotin synthetases"/>
    <property type="match status" value="1"/>
</dbReference>
<evidence type="ECO:0000259" key="11">
    <source>
        <dbReference type="PROSITE" id="PS50860"/>
    </source>
</evidence>
<dbReference type="Gene3D" id="3.30.930.10">
    <property type="entry name" value="Bira Bifunctional Protein, Domain 2"/>
    <property type="match status" value="1"/>
</dbReference>
<accession>W4RUD8</accession>
<dbReference type="FunFam" id="3.30.930.10:FF:000046">
    <property type="entry name" value="Alanine--tRNA ligase"/>
    <property type="match status" value="1"/>
</dbReference>
<comment type="similarity">
    <text evidence="1">Belongs to the class-II aminoacyl-tRNA synthetase family.</text>
</comment>
<dbReference type="InterPro" id="IPR018165">
    <property type="entry name" value="Ala-tRNA-synth_IIc_core"/>
</dbReference>
<dbReference type="eggNOG" id="COG0013">
    <property type="taxonomic scope" value="Bacteria"/>
</dbReference>
<dbReference type="PANTHER" id="PTHR11777:SF9">
    <property type="entry name" value="ALANINE--TRNA LIGASE, CYTOPLASMIC"/>
    <property type="match status" value="1"/>
</dbReference>
<dbReference type="InterPro" id="IPR045864">
    <property type="entry name" value="aa-tRNA-synth_II/BPL/LPL"/>
</dbReference>
<gene>
    <name evidence="12" type="ORF">JCM21738_4461</name>
</gene>
<protein>
    <recommendedName>
        <fullName evidence="2">alanine--tRNA ligase</fullName>
        <ecNumber evidence="2">6.1.1.7</ecNumber>
    </recommendedName>
</protein>
<evidence type="ECO:0000313" key="13">
    <source>
        <dbReference type="Proteomes" id="UP000018949"/>
    </source>
</evidence>
<keyword evidence="5" id="KW-0436">Ligase</keyword>
<keyword evidence="13" id="KW-1185">Reference proteome</keyword>
<evidence type="ECO:0000313" key="12">
    <source>
        <dbReference type="EMBL" id="GAE47473.1"/>
    </source>
</evidence>
<keyword evidence="9" id="KW-0648">Protein biosynthesis</keyword>
<evidence type="ECO:0000256" key="7">
    <source>
        <dbReference type="ARBA" id="ARBA00022840"/>
    </source>
</evidence>
<dbReference type="PROSITE" id="PS50860">
    <property type="entry name" value="AA_TRNA_LIGASE_II_ALA"/>
    <property type="match status" value="1"/>
</dbReference>
<evidence type="ECO:0000256" key="2">
    <source>
        <dbReference type="ARBA" id="ARBA00013168"/>
    </source>
</evidence>
<organism evidence="12 13">
    <name type="scientific">Mesobacillus boroniphilus JCM 21738</name>
    <dbReference type="NCBI Taxonomy" id="1294265"/>
    <lineage>
        <taxon>Bacteria</taxon>
        <taxon>Bacillati</taxon>
        <taxon>Bacillota</taxon>
        <taxon>Bacilli</taxon>
        <taxon>Bacillales</taxon>
        <taxon>Bacillaceae</taxon>
        <taxon>Mesobacillus</taxon>
    </lineage>
</organism>
<dbReference type="InterPro" id="IPR050058">
    <property type="entry name" value="Ala-tRNA_ligase"/>
</dbReference>
<dbReference type="AlphaFoldDB" id="W4RUD8"/>
<evidence type="ECO:0000256" key="1">
    <source>
        <dbReference type="ARBA" id="ARBA00008226"/>
    </source>
</evidence>
<evidence type="ECO:0000256" key="4">
    <source>
        <dbReference type="ARBA" id="ARBA00022555"/>
    </source>
</evidence>
<dbReference type="GO" id="GO:0006419">
    <property type="term" value="P:alanyl-tRNA aminoacylation"/>
    <property type="evidence" value="ECO:0007669"/>
    <property type="project" value="InterPro"/>
</dbReference>
<dbReference type="GO" id="GO:0005829">
    <property type="term" value="C:cytosol"/>
    <property type="evidence" value="ECO:0007669"/>
    <property type="project" value="TreeGrafter"/>
</dbReference>
<dbReference type="GO" id="GO:0005524">
    <property type="term" value="F:ATP binding"/>
    <property type="evidence" value="ECO:0007669"/>
    <property type="project" value="UniProtKB-KW"/>
</dbReference>
<dbReference type="InterPro" id="IPR018164">
    <property type="entry name" value="Ala-tRNA-synth_IIc_N"/>
</dbReference>
<evidence type="ECO:0000256" key="5">
    <source>
        <dbReference type="ARBA" id="ARBA00022598"/>
    </source>
</evidence>
<dbReference type="GO" id="GO:0004813">
    <property type="term" value="F:alanine-tRNA ligase activity"/>
    <property type="evidence" value="ECO:0007669"/>
    <property type="project" value="UniProtKB-EC"/>
</dbReference>
<keyword evidence="3" id="KW-0963">Cytoplasm</keyword>
<dbReference type="GO" id="GO:0016740">
    <property type="term" value="F:transferase activity"/>
    <property type="evidence" value="ECO:0007669"/>
    <property type="project" value="UniProtKB-ARBA"/>
</dbReference>
<name>W4RUD8_9BACI</name>